<evidence type="ECO:0000313" key="13">
    <source>
        <dbReference type="Proteomes" id="UP000676885"/>
    </source>
</evidence>
<evidence type="ECO:0000313" key="12">
    <source>
        <dbReference type="EMBL" id="QWC09004.1"/>
    </source>
</evidence>
<gene>
    <name evidence="12" type="ORF">KKR91_10750</name>
</gene>
<dbReference type="Gene3D" id="1.20.1440.130">
    <property type="entry name" value="VKOR domain"/>
    <property type="match status" value="1"/>
</dbReference>
<keyword evidence="6" id="KW-0560">Oxidoreductase</keyword>
<evidence type="ECO:0000256" key="6">
    <source>
        <dbReference type="ARBA" id="ARBA00023002"/>
    </source>
</evidence>
<dbReference type="GO" id="GO:0048038">
    <property type="term" value="F:quinone binding"/>
    <property type="evidence" value="ECO:0007669"/>
    <property type="project" value="UniProtKB-KW"/>
</dbReference>
<proteinExistence type="inferred from homology"/>
<feature type="transmembrane region" description="Helical" evidence="10">
    <location>
        <begin position="173"/>
        <end position="196"/>
    </location>
</feature>
<feature type="transmembrane region" description="Helical" evidence="10">
    <location>
        <begin position="217"/>
        <end position="238"/>
    </location>
</feature>
<dbReference type="GO" id="GO:0016020">
    <property type="term" value="C:membrane"/>
    <property type="evidence" value="ECO:0007669"/>
    <property type="project" value="UniProtKB-SubCell"/>
</dbReference>
<dbReference type="GO" id="GO:0016491">
    <property type="term" value="F:oxidoreductase activity"/>
    <property type="evidence" value="ECO:0007669"/>
    <property type="project" value="UniProtKB-KW"/>
</dbReference>
<evidence type="ECO:0000259" key="11">
    <source>
        <dbReference type="SMART" id="SM00756"/>
    </source>
</evidence>
<evidence type="ECO:0000256" key="10">
    <source>
        <dbReference type="SAM" id="Phobius"/>
    </source>
</evidence>
<dbReference type="InterPro" id="IPR041714">
    <property type="entry name" value="VKOR_Actinobacteria"/>
</dbReference>
<evidence type="ECO:0000256" key="4">
    <source>
        <dbReference type="ARBA" id="ARBA00022719"/>
    </source>
</evidence>
<evidence type="ECO:0000256" key="9">
    <source>
        <dbReference type="ARBA" id="ARBA00023284"/>
    </source>
</evidence>
<evidence type="ECO:0000256" key="5">
    <source>
        <dbReference type="ARBA" id="ARBA00022989"/>
    </source>
</evidence>
<dbReference type="SMART" id="SM00756">
    <property type="entry name" value="VKc"/>
    <property type="match status" value="1"/>
</dbReference>
<dbReference type="InterPro" id="IPR038354">
    <property type="entry name" value="VKOR_sf"/>
</dbReference>
<dbReference type="KEGG" id="ajg:KKR91_10750"/>
<keyword evidence="5 10" id="KW-1133">Transmembrane helix</keyword>
<evidence type="ECO:0000256" key="3">
    <source>
        <dbReference type="ARBA" id="ARBA00022692"/>
    </source>
</evidence>
<protein>
    <submittedName>
        <fullName evidence="12">Vitamin K epoxide reductase family protein</fullName>
    </submittedName>
</protein>
<feature type="transmembrane region" description="Helical" evidence="10">
    <location>
        <begin position="121"/>
        <end position="139"/>
    </location>
</feature>
<reference evidence="12 13" key="1">
    <citation type="submission" date="2021-05" db="EMBL/GenBank/DDBJ databases">
        <title>Novel species in genus Arthrobacter.</title>
        <authorList>
            <person name="Zhang G."/>
        </authorList>
    </citation>
    <scope>NUCLEOTIDE SEQUENCE [LARGE SCALE GENOMIC DNA]</scope>
    <source>
        <strain evidence="13">zg-ZUI227</strain>
    </source>
</reference>
<dbReference type="EMBL" id="CP076022">
    <property type="protein sequence ID" value="QWC09004.1"/>
    <property type="molecule type" value="Genomic_DNA"/>
</dbReference>
<evidence type="ECO:0000256" key="7">
    <source>
        <dbReference type="ARBA" id="ARBA00023136"/>
    </source>
</evidence>
<feature type="transmembrane region" description="Helical" evidence="10">
    <location>
        <begin position="146"/>
        <end position="167"/>
    </location>
</feature>
<keyword evidence="13" id="KW-1185">Reference proteome</keyword>
<dbReference type="AlphaFoldDB" id="A0A975R032"/>
<sequence>MWFRHQPQSLSHTSVFLARSKHIDSTRITTCQKEITVPSSAARQLPHRRPTEQPAPERGIAWILLVTGAVGWMGSAILVLERLRVYADANYITSCDISPWVSCGTVFKTWQASIFGFPNPLIGIVAFAVVITTGVAMLAGARFERWYWLGLQAGVTLGMVFVVWLWSQALFDIYVLCIYCIVVWAAMIPLFVFTTVRNLARGVIPAPARLVRFTSEWAWTITALLWVATAASIFFRFINSFLG</sequence>
<dbReference type="CDD" id="cd12922">
    <property type="entry name" value="VKOR_5"/>
    <property type="match status" value="1"/>
</dbReference>
<keyword evidence="7 10" id="KW-0472">Membrane</keyword>
<keyword evidence="8" id="KW-1015">Disulfide bond</keyword>
<evidence type="ECO:0000256" key="1">
    <source>
        <dbReference type="ARBA" id="ARBA00004141"/>
    </source>
</evidence>
<accession>A0A975R032</accession>
<name>A0A975R032_9MICC</name>
<keyword evidence="4" id="KW-0874">Quinone</keyword>
<feature type="domain" description="Vitamin K epoxide reductase" evidence="11">
    <location>
        <begin position="57"/>
        <end position="198"/>
    </location>
</feature>
<evidence type="ECO:0000256" key="8">
    <source>
        <dbReference type="ARBA" id="ARBA00023157"/>
    </source>
</evidence>
<dbReference type="Proteomes" id="UP000676885">
    <property type="component" value="Chromosome"/>
</dbReference>
<dbReference type="Pfam" id="PF07884">
    <property type="entry name" value="VKOR"/>
    <property type="match status" value="1"/>
</dbReference>
<feature type="transmembrane region" description="Helical" evidence="10">
    <location>
        <begin position="59"/>
        <end position="80"/>
    </location>
</feature>
<comment type="subcellular location">
    <subcellularLocation>
        <location evidence="1">Membrane</location>
        <topology evidence="1">Multi-pass membrane protein</topology>
    </subcellularLocation>
</comment>
<evidence type="ECO:0000256" key="2">
    <source>
        <dbReference type="ARBA" id="ARBA00006214"/>
    </source>
</evidence>
<organism evidence="12 13">
    <name type="scientific">Arthrobacter jiangjiafuii</name>
    <dbReference type="NCBI Taxonomy" id="2817475"/>
    <lineage>
        <taxon>Bacteria</taxon>
        <taxon>Bacillati</taxon>
        <taxon>Actinomycetota</taxon>
        <taxon>Actinomycetes</taxon>
        <taxon>Micrococcales</taxon>
        <taxon>Micrococcaceae</taxon>
        <taxon>Arthrobacter</taxon>
    </lineage>
</organism>
<keyword evidence="3 10" id="KW-0812">Transmembrane</keyword>
<dbReference type="InterPro" id="IPR012932">
    <property type="entry name" value="VKOR"/>
</dbReference>
<keyword evidence="9" id="KW-0676">Redox-active center</keyword>
<comment type="similarity">
    <text evidence="2">Belongs to the VKOR family.</text>
</comment>